<dbReference type="PANTHER" id="PTHR47435">
    <property type="entry name" value="KELCH REPEAT PROTEIN (AFU_ORTHOLOGUE AFUA_5G12780)"/>
    <property type="match status" value="1"/>
</dbReference>
<evidence type="ECO:0000256" key="3">
    <source>
        <dbReference type="SAM" id="SignalP"/>
    </source>
</evidence>
<feature type="domain" description="Secretion system C-terminal sorting" evidence="4">
    <location>
        <begin position="483"/>
        <end position="551"/>
    </location>
</feature>
<evidence type="ECO:0000259" key="4">
    <source>
        <dbReference type="Pfam" id="PF18962"/>
    </source>
</evidence>
<dbReference type="Pfam" id="PF24681">
    <property type="entry name" value="Kelch_KLHDC2_KLHL20_DRC7"/>
    <property type="match status" value="1"/>
</dbReference>
<reference evidence="6" key="1">
    <citation type="journal article" date="2019" name="Int. J. Syst. Evol. Microbiol.">
        <title>The Global Catalogue of Microorganisms (GCM) 10K type strain sequencing project: providing services to taxonomists for standard genome sequencing and annotation.</title>
        <authorList>
            <consortium name="The Broad Institute Genomics Platform"/>
            <consortium name="The Broad Institute Genome Sequencing Center for Infectious Disease"/>
            <person name="Wu L."/>
            <person name="Ma J."/>
        </authorList>
    </citation>
    <scope>NUCLEOTIDE SEQUENCE [LARGE SCALE GENOMIC DNA]</scope>
    <source>
        <strain evidence="6">JCM 17919</strain>
    </source>
</reference>
<feature type="signal peptide" evidence="3">
    <location>
        <begin position="1"/>
        <end position="34"/>
    </location>
</feature>
<name>A0ABP8GKB3_9BACT</name>
<comment type="caution">
    <text evidence="5">The sequence shown here is derived from an EMBL/GenBank/DDBJ whole genome shotgun (WGS) entry which is preliminary data.</text>
</comment>
<dbReference type="InterPro" id="IPR026444">
    <property type="entry name" value="Secre_tail"/>
</dbReference>
<dbReference type="Pfam" id="PF18962">
    <property type="entry name" value="Por_Secre_tail"/>
    <property type="match status" value="1"/>
</dbReference>
<accession>A0ABP8GKB3</accession>
<evidence type="ECO:0000256" key="1">
    <source>
        <dbReference type="ARBA" id="ARBA00022737"/>
    </source>
</evidence>
<dbReference type="Gene3D" id="2.120.10.80">
    <property type="entry name" value="Kelch-type beta propeller"/>
    <property type="match status" value="4"/>
</dbReference>
<feature type="chain" id="PRO_5047087192" description="Secretion system C-terminal sorting domain-containing protein" evidence="3">
    <location>
        <begin position="35"/>
        <end position="559"/>
    </location>
</feature>
<gene>
    <name evidence="5" type="ORF">GCM10023184_13530</name>
</gene>
<dbReference type="SUPFAM" id="SSF117281">
    <property type="entry name" value="Kelch motif"/>
    <property type="match status" value="2"/>
</dbReference>
<evidence type="ECO:0000256" key="2">
    <source>
        <dbReference type="ARBA" id="ARBA00023004"/>
    </source>
</evidence>
<dbReference type="PANTHER" id="PTHR47435:SF4">
    <property type="entry name" value="KELCH REPEAT PROTEIN (AFU_ORTHOLOGUE AFUA_5G12780)"/>
    <property type="match status" value="1"/>
</dbReference>
<sequence>MKQPSLPATSLLTTRAVALLVSLIASVPAAYSQAGLQTTWTWVKGPKEPYDGGNPGTMGVAAPGNVPMSRYSGSTFKDNSGNLWLFGGFNYLPAPMYFYFNDLWQFNPATGNWTWMKGSSAPNAAGSYGSIGVAAPANSPGARSDAASWVDSDGNFWLFGGTGLDASGQEGFLNDLWQFQVSTGNWVWMGGSHFRDAAGNYGQQGVASGSNMPSARTNMMFWRDNAGQLWVYGGYNHLSQRTNDLWRYSIATNTWTWMNGSTSGNAPIVYGAIGIPAATNTPGARAYGHAWTDAANNLYLFGGSHGSYSYNDLWKYTPQNNQWTWIHGDSLPLSPAVTGTQGVAHPQNRPGARVAGAGFTDLQRNFWLFGGWGIAPSSPIVGGLNDLWKYSPATNQWTWMKGAELNAYGIYGTQGSPSTGNNPGSRWSAMSWSAPANDLWIFGGLGYGETAGWGELNDLWRLNSNALTLSTSALSATPVPLTLYPNPARSQLRFELAAAAMGKLSCRIVDASGRTVLSGAPVRETADRYSIDVAHLLPGTYTVLIQTNAGTRQASFVKQ</sequence>
<keyword evidence="3" id="KW-0732">Signal</keyword>
<proteinExistence type="predicted"/>
<evidence type="ECO:0000313" key="5">
    <source>
        <dbReference type="EMBL" id="GAA4325516.1"/>
    </source>
</evidence>
<dbReference type="NCBIfam" id="TIGR04183">
    <property type="entry name" value="Por_Secre_tail"/>
    <property type="match status" value="1"/>
</dbReference>
<keyword evidence="6" id="KW-1185">Reference proteome</keyword>
<dbReference type="RefSeq" id="WP_345254508.1">
    <property type="nucleotide sequence ID" value="NZ_BAABGY010000006.1"/>
</dbReference>
<dbReference type="InterPro" id="IPR015915">
    <property type="entry name" value="Kelch-typ_b-propeller"/>
</dbReference>
<dbReference type="EMBL" id="BAABGY010000006">
    <property type="protein sequence ID" value="GAA4325516.1"/>
    <property type="molecule type" value="Genomic_DNA"/>
</dbReference>
<evidence type="ECO:0000313" key="6">
    <source>
        <dbReference type="Proteomes" id="UP001501725"/>
    </source>
</evidence>
<organism evidence="5 6">
    <name type="scientific">Flaviaesturariibacter amylovorans</name>
    <dbReference type="NCBI Taxonomy" id="1084520"/>
    <lineage>
        <taxon>Bacteria</taxon>
        <taxon>Pseudomonadati</taxon>
        <taxon>Bacteroidota</taxon>
        <taxon>Chitinophagia</taxon>
        <taxon>Chitinophagales</taxon>
        <taxon>Chitinophagaceae</taxon>
        <taxon>Flaviaestuariibacter</taxon>
    </lineage>
</organism>
<keyword evidence="1" id="KW-0677">Repeat</keyword>
<dbReference type="Proteomes" id="UP001501725">
    <property type="component" value="Unassembled WGS sequence"/>
</dbReference>
<keyword evidence="2" id="KW-0408">Iron</keyword>
<protein>
    <recommendedName>
        <fullName evidence="4">Secretion system C-terminal sorting domain-containing protein</fullName>
    </recommendedName>
</protein>